<evidence type="ECO:0000313" key="6">
    <source>
        <dbReference type="EMBL" id="GJT79990.1"/>
    </source>
</evidence>
<dbReference type="EMBL" id="BQNB010018949">
    <property type="protein sequence ID" value="GJT79990.1"/>
    <property type="molecule type" value="Genomic_DNA"/>
</dbReference>
<dbReference type="PANTHER" id="PTHR43144">
    <property type="entry name" value="AMINOTRANSFERASE"/>
    <property type="match status" value="1"/>
</dbReference>
<accession>A0ABQ5GX48</accession>
<keyword evidence="7" id="KW-1185">Reference proteome</keyword>
<feature type="domain" description="Actin-fragmin kinase catalytic" evidence="5">
    <location>
        <begin position="4"/>
        <end position="65"/>
    </location>
</feature>
<dbReference type="InterPro" id="IPR015424">
    <property type="entry name" value="PyrdxlP-dep_Trfase"/>
</dbReference>
<evidence type="ECO:0000256" key="1">
    <source>
        <dbReference type="ARBA" id="ARBA00001933"/>
    </source>
</evidence>
<dbReference type="Proteomes" id="UP001151760">
    <property type="component" value="Unassembled WGS sequence"/>
</dbReference>
<keyword evidence="3" id="KW-0808">Transferase</keyword>
<reference evidence="6" key="2">
    <citation type="submission" date="2022-01" db="EMBL/GenBank/DDBJ databases">
        <authorList>
            <person name="Yamashiro T."/>
            <person name="Shiraishi A."/>
            <person name="Satake H."/>
            <person name="Nakayama K."/>
        </authorList>
    </citation>
    <scope>NUCLEOTIDE SEQUENCE</scope>
</reference>
<gene>
    <name evidence="6" type="ORF">Tco_1054332</name>
</gene>
<evidence type="ECO:0000313" key="7">
    <source>
        <dbReference type="Proteomes" id="UP001151760"/>
    </source>
</evidence>
<dbReference type="InterPro" id="IPR019942">
    <property type="entry name" value="DapL/ALD1"/>
</dbReference>
<keyword evidence="2 6" id="KW-0032">Aminotransferase</keyword>
<keyword evidence="4" id="KW-0663">Pyridoxal phosphate</keyword>
<protein>
    <submittedName>
        <fullName evidence="6">LL-diaminopimelate aminotransferase, chloroplastic</fullName>
    </submittedName>
</protein>
<evidence type="ECO:0000259" key="5">
    <source>
        <dbReference type="Pfam" id="PF09192"/>
    </source>
</evidence>
<reference evidence="6" key="1">
    <citation type="journal article" date="2022" name="Int. J. Mol. Sci.">
        <title>Draft Genome of Tanacetum Coccineum: Genomic Comparison of Closely Related Tanacetum-Family Plants.</title>
        <authorList>
            <person name="Yamashiro T."/>
            <person name="Shiraishi A."/>
            <person name="Nakayama K."/>
            <person name="Satake H."/>
        </authorList>
    </citation>
    <scope>NUCLEOTIDE SEQUENCE</scope>
</reference>
<name>A0ABQ5GX48_9ASTR</name>
<dbReference type="SUPFAM" id="SSF56112">
    <property type="entry name" value="Protein kinase-like (PK-like)"/>
    <property type="match status" value="2"/>
</dbReference>
<evidence type="ECO:0000256" key="4">
    <source>
        <dbReference type="ARBA" id="ARBA00022898"/>
    </source>
</evidence>
<dbReference type="GO" id="GO:0008483">
    <property type="term" value="F:transaminase activity"/>
    <property type="evidence" value="ECO:0007669"/>
    <property type="project" value="UniProtKB-KW"/>
</dbReference>
<dbReference type="InterPro" id="IPR011009">
    <property type="entry name" value="Kinase-like_dom_sf"/>
</dbReference>
<sequence length="253" mass="28959">MTRICSYAHGSPLLENSSAFKTQKAAEKPSAALGRILMLDFVIRNEDRLPRRLVVEQKKPYEIILISRGMSPSYAKGETLWIPLAKSDDDDAIMTSVVLQQVCHHDLKLENTLIDGSPAPLLKICDFSEILEKTHVVTTLHRQFRPVSEGFVRFSAFGHRDNVLEACRRFKELYKAQAYCDFALNGVHAPYVWVHFQGQSSWDVFSEILEKTHVVTTLRSRFGRAGERFVKVSAFGHRDNVLEACRRFKELYK</sequence>
<dbReference type="InterPro" id="IPR015422">
    <property type="entry name" value="PyrdxlP-dep_Trfase_small"/>
</dbReference>
<evidence type="ECO:0000256" key="3">
    <source>
        <dbReference type="ARBA" id="ARBA00022679"/>
    </source>
</evidence>
<comment type="caution">
    <text evidence="6">The sequence shown here is derived from an EMBL/GenBank/DDBJ whole genome shotgun (WGS) entry which is preliminary data.</text>
</comment>
<dbReference type="SUPFAM" id="SSF53383">
    <property type="entry name" value="PLP-dependent transferases"/>
    <property type="match status" value="1"/>
</dbReference>
<dbReference type="Pfam" id="PF09192">
    <property type="entry name" value="Act-Frag_cataly"/>
    <property type="match status" value="1"/>
</dbReference>
<dbReference type="Gene3D" id="3.90.1150.10">
    <property type="entry name" value="Aspartate Aminotransferase, domain 1"/>
    <property type="match status" value="2"/>
</dbReference>
<comment type="cofactor">
    <cofactor evidence="1">
        <name>pyridoxal 5'-phosphate</name>
        <dbReference type="ChEBI" id="CHEBI:597326"/>
    </cofactor>
</comment>
<evidence type="ECO:0000256" key="2">
    <source>
        <dbReference type="ARBA" id="ARBA00022576"/>
    </source>
</evidence>
<organism evidence="6 7">
    <name type="scientific">Tanacetum coccineum</name>
    <dbReference type="NCBI Taxonomy" id="301880"/>
    <lineage>
        <taxon>Eukaryota</taxon>
        <taxon>Viridiplantae</taxon>
        <taxon>Streptophyta</taxon>
        <taxon>Embryophyta</taxon>
        <taxon>Tracheophyta</taxon>
        <taxon>Spermatophyta</taxon>
        <taxon>Magnoliopsida</taxon>
        <taxon>eudicotyledons</taxon>
        <taxon>Gunneridae</taxon>
        <taxon>Pentapetalae</taxon>
        <taxon>asterids</taxon>
        <taxon>campanulids</taxon>
        <taxon>Asterales</taxon>
        <taxon>Asteraceae</taxon>
        <taxon>Asteroideae</taxon>
        <taxon>Anthemideae</taxon>
        <taxon>Anthemidinae</taxon>
        <taxon>Tanacetum</taxon>
    </lineage>
</organism>
<proteinExistence type="predicted"/>
<dbReference type="InterPro" id="IPR015275">
    <property type="entry name" value="Actin-fragmin_kin_cat_dom"/>
</dbReference>